<name>A0A316YXA0_9BASI</name>
<evidence type="ECO:0000313" key="4">
    <source>
        <dbReference type="Proteomes" id="UP000245768"/>
    </source>
</evidence>
<dbReference type="Pfam" id="PF08325">
    <property type="entry name" value="WLM"/>
    <property type="match status" value="1"/>
</dbReference>
<accession>A0A316YXA0</accession>
<feature type="compositionally biased region" description="Polar residues" evidence="1">
    <location>
        <begin position="119"/>
        <end position="131"/>
    </location>
</feature>
<feature type="domain" description="WLM" evidence="2">
    <location>
        <begin position="128"/>
        <end position="314"/>
    </location>
</feature>
<dbReference type="Proteomes" id="UP000245768">
    <property type="component" value="Unassembled WGS sequence"/>
</dbReference>
<dbReference type="SUPFAM" id="SSF54236">
    <property type="entry name" value="Ubiquitin-like"/>
    <property type="match status" value="1"/>
</dbReference>
<organism evidence="3 4">
    <name type="scientific">Acaromyces ingoldii</name>
    <dbReference type="NCBI Taxonomy" id="215250"/>
    <lineage>
        <taxon>Eukaryota</taxon>
        <taxon>Fungi</taxon>
        <taxon>Dikarya</taxon>
        <taxon>Basidiomycota</taxon>
        <taxon>Ustilaginomycotina</taxon>
        <taxon>Exobasidiomycetes</taxon>
        <taxon>Exobasidiales</taxon>
        <taxon>Cryptobasidiaceae</taxon>
        <taxon>Acaromyces</taxon>
    </lineage>
</organism>
<dbReference type="Gene3D" id="3.10.20.90">
    <property type="entry name" value="Phosphatidylinositol 3-kinase Catalytic Subunit, Chain A, domain 1"/>
    <property type="match status" value="1"/>
</dbReference>
<dbReference type="RefSeq" id="XP_025379623.1">
    <property type="nucleotide sequence ID" value="XM_025521394.1"/>
</dbReference>
<dbReference type="EMBL" id="KZ819635">
    <property type="protein sequence ID" value="PWN92425.1"/>
    <property type="molecule type" value="Genomic_DNA"/>
</dbReference>
<feature type="region of interest" description="Disordered" evidence="1">
    <location>
        <begin position="277"/>
        <end position="297"/>
    </location>
</feature>
<evidence type="ECO:0000256" key="1">
    <source>
        <dbReference type="SAM" id="MobiDB-lite"/>
    </source>
</evidence>
<evidence type="ECO:0000313" key="3">
    <source>
        <dbReference type="EMBL" id="PWN92425.1"/>
    </source>
</evidence>
<reference evidence="3 4" key="1">
    <citation type="journal article" date="2018" name="Mol. Biol. Evol.">
        <title>Broad Genomic Sampling Reveals a Smut Pathogenic Ancestry of the Fungal Clade Ustilaginomycotina.</title>
        <authorList>
            <person name="Kijpornyongpan T."/>
            <person name="Mondo S.J."/>
            <person name="Barry K."/>
            <person name="Sandor L."/>
            <person name="Lee J."/>
            <person name="Lipzen A."/>
            <person name="Pangilinan J."/>
            <person name="LaButti K."/>
            <person name="Hainaut M."/>
            <person name="Henrissat B."/>
            <person name="Grigoriev I.V."/>
            <person name="Spatafora J.W."/>
            <person name="Aime M.C."/>
        </authorList>
    </citation>
    <scope>NUCLEOTIDE SEQUENCE [LARGE SCALE GENOMIC DNA]</scope>
    <source>
        <strain evidence="3 4">MCA 4198</strain>
    </source>
</reference>
<dbReference type="PANTHER" id="PTHR47795:SF1">
    <property type="entry name" value="DNA-DEPENDENT METALLOPROTEASE WSS1 HOMOLOG 2"/>
    <property type="match status" value="1"/>
</dbReference>
<proteinExistence type="predicted"/>
<dbReference type="GO" id="GO:0070628">
    <property type="term" value="F:proteasome binding"/>
    <property type="evidence" value="ECO:0007669"/>
    <property type="project" value="TreeGrafter"/>
</dbReference>
<protein>
    <submittedName>
        <fullName evidence="3">WLM-domain-containing protein</fullName>
    </submittedName>
</protein>
<dbReference type="PANTHER" id="PTHR47795">
    <property type="entry name" value="UBIQUITIN AND WLM DOMAIN-CONTAINING METALLOPROTEASE SPCC1442.07C"/>
    <property type="match status" value="1"/>
</dbReference>
<dbReference type="InterPro" id="IPR029071">
    <property type="entry name" value="Ubiquitin-like_domsf"/>
</dbReference>
<gene>
    <name evidence="3" type="ORF">FA10DRAFT_266192</name>
</gene>
<dbReference type="GeneID" id="37043310"/>
<dbReference type="STRING" id="215250.A0A316YXA0"/>
<keyword evidence="4" id="KW-1185">Reference proteome</keyword>
<evidence type="ECO:0000259" key="2">
    <source>
        <dbReference type="PROSITE" id="PS51397"/>
    </source>
</evidence>
<feature type="region of interest" description="Disordered" evidence="1">
    <location>
        <begin position="94"/>
        <end position="148"/>
    </location>
</feature>
<dbReference type="PROSITE" id="PS51397">
    <property type="entry name" value="WLM"/>
    <property type="match status" value="1"/>
</dbReference>
<dbReference type="OrthoDB" id="49605at2759"/>
<dbReference type="InParanoid" id="A0A316YXA0"/>
<dbReference type="InterPro" id="IPR013536">
    <property type="entry name" value="WLM_dom"/>
</dbReference>
<dbReference type="AlphaFoldDB" id="A0A316YXA0"/>
<sequence>MPRLVVAFRGQTWELSVPETASLSSLREQIENVTDVAAAQQKIIASGPLRTFFAAGGGGDGGGERDEETIGAFKDGSKVMVVGPTKDELEFVRRQDEEGAKANRPRQYHPSMLRGGTQPRRTGATSSTSRLNPFGSIKVHPSTPPSSPEFKLVHQRLTQLANDPAVIHVCSLHNFTVGELTELLPHEHPNLLGLNENMGMRISLRTRTDKYDGLRHYRSMRQVLLHELAHNRVNDHPPEFKILNSELNAQLEAFEAAQKNGARRLVDSDVYVPPENDDPAEVTAHVLGGSGDGTPLDREARRQKVLMATMKRLEHVEADIEKGCGSSQ</sequence>